<sequence length="192" mass="21763">MRQPVNWRIDAGQLWLLYGPSGSGKSQLLKAVADLIAHDGKVLLEEQASDSMPAPVWRRQVMYFSAETAWWLETVGEHFVQSPSTQTLQKIGLDKSILQQHPDQLSSGEKQRLALLRGLAFEPKVLLLDETSANLDPESTLQVETLLQDYLRQEQRAAIWISHDQSQRERLACPTYCCSIEELHKSPQVQEA</sequence>
<dbReference type="GO" id="GO:0016887">
    <property type="term" value="F:ATP hydrolysis activity"/>
    <property type="evidence" value="ECO:0007669"/>
    <property type="project" value="InterPro"/>
</dbReference>
<dbReference type="Gene3D" id="3.40.50.300">
    <property type="entry name" value="P-loop containing nucleotide triphosphate hydrolases"/>
    <property type="match status" value="1"/>
</dbReference>
<organism evidence="4 5">
    <name type="scientific">Thiomicrorhabdus xiamenensis</name>
    <dbReference type="NCBI Taxonomy" id="2739063"/>
    <lineage>
        <taxon>Bacteria</taxon>
        <taxon>Pseudomonadati</taxon>
        <taxon>Pseudomonadota</taxon>
        <taxon>Gammaproteobacteria</taxon>
        <taxon>Thiotrichales</taxon>
        <taxon>Piscirickettsiaceae</taxon>
        <taxon>Thiomicrorhabdus</taxon>
    </lineage>
</organism>
<dbReference type="InterPro" id="IPR003439">
    <property type="entry name" value="ABC_transporter-like_ATP-bd"/>
</dbReference>
<dbReference type="Proteomes" id="UP000504724">
    <property type="component" value="Chromosome"/>
</dbReference>
<keyword evidence="2 4" id="KW-0067">ATP-binding</keyword>
<dbReference type="KEGG" id="txa:HQN79_11150"/>
<dbReference type="PROSITE" id="PS50893">
    <property type="entry name" value="ABC_TRANSPORTER_2"/>
    <property type="match status" value="1"/>
</dbReference>
<dbReference type="InterPro" id="IPR017871">
    <property type="entry name" value="ABC_transporter-like_CS"/>
</dbReference>
<dbReference type="InterPro" id="IPR003593">
    <property type="entry name" value="AAA+_ATPase"/>
</dbReference>
<dbReference type="GO" id="GO:0005524">
    <property type="term" value="F:ATP binding"/>
    <property type="evidence" value="ECO:0007669"/>
    <property type="project" value="UniProtKB-KW"/>
</dbReference>
<feature type="domain" description="ABC transporter" evidence="3">
    <location>
        <begin position="1"/>
        <end position="192"/>
    </location>
</feature>
<accession>A0A7D4TCH7</accession>
<dbReference type="PROSITE" id="PS00211">
    <property type="entry name" value="ABC_TRANSPORTER_1"/>
    <property type="match status" value="1"/>
</dbReference>
<name>A0A7D4TCH7_9GAMM</name>
<protein>
    <submittedName>
        <fullName evidence="4">ATP-binding cassette domain-containing protein</fullName>
    </submittedName>
</protein>
<keyword evidence="1" id="KW-0547">Nucleotide-binding</keyword>
<dbReference type="PANTHER" id="PTHR43119:SF1">
    <property type="entry name" value="ABC TRANSPORTER DOMAIN-CONTAINING PROTEIN"/>
    <property type="match status" value="1"/>
</dbReference>
<dbReference type="PANTHER" id="PTHR43119">
    <property type="entry name" value="ABC TRANSPORT PROTEIN ATP-BINDING COMPONENT-RELATED"/>
    <property type="match status" value="1"/>
</dbReference>
<evidence type="ECO:0000313" key="5">
    <source>
        <dbReference type="Proteomes" id="UP000504724"/>
    </source>
</evidence>
<evidence type="ECO:0000256" key="1">
    <source>
        <dbReference type="ARBA" id="ARBA00022741"/>
    </source>
</evidence>
<gene>
    <name evidence="4" type="ORF">HQN79_11150</name>
</gene>
<keyword evidence="5" id="KW-1185">Reference proteome</keyword>
<proteinExistence type="predicted"/>
<dbReference type="Pfam" id="PF00005">
    <property type="entry name" value="ABC_tran"/>
    <property type="match status" value="1"/>
</dbReference>
<dbReference type="SUPFAM" id="SSF52540">
    <property type="entry name" value="P-loop containing nucleoside triphosphate hydrolases"/>
    <property type="match status" value="1"/>
</dbReference>
<dbReference type="AlphaFoldDB" id="A0A7D4TCH7"/>
<reference evidence="4 5" key="1">
    <citation type="submission" date="2020-05" db="EMBL/GenBank/DDBJ databases">
        <title>Thiomicrorhabdus sediminis sp.nov. and Thiomicrorhabdus xiamenensis sp.nov., novel sulfur-oxidizing bacteria isolated from coastal sediment.</title>
        <authorList>
            <person name="Liu X."/>
        </authorList>
    </citation>
    <scope>NUCLEOTIDE SEQUENCE [LARGE SCALE GENOMIC DNA]</scope>
    <source>
        <strain evidence="4 5">G2</strain>
    </source>
</reference>
<dbReference type="InterPro" id="IPR027417">
    <property type="entry name" value="P-loop_NTPase"/>
</dbReference>
<evidence type="ECO:0000313" key="4">
    <source>
        <dbReference type="EMBL" id="QKI90366.1"/>
    </source>
</evidence>
<dbReference type="SMART" id="SM00382">
    <property type="entry name" value="AAA"/>
    <property type="match status" value="1"/>
</dbReference>
<evidence type="ECO:0000256" key="2">
    <source>
        <dbReference type="ARBA" id="ARBA00022840"/>
    </source>
</evidence>
<dbReference type="EMBL" id="CP054020">
    <property type="protein sequence ID" value="QKI90366.1"/>
    <property type="molecule type" value="Genomic_DNA"/>
</dbReference>
<evidence type="ECO:0000259" key="3">
    <source>
        <dbReference type="PROSITE" id="PS50893"/>
    </source>
</evidence>